<dbReference type="InterPro" id="IPR006214">
    <property type="entry name" value="Bax_inhibitor_1-related"/>
</dbReference>
<feature type="transmembrane region" description="Helical" evidence="5">
    <location>
        <begin position="27"/>
        <end position="48"/>
    </location>
</feature>
<dbReference type="GO" id="GO:2001234">
    <property type="term" value="P:negative regulation of apoptotic signaling pathway"/>
    <property type="evidence" value="ECO:0007669"/>
    <property type="project" value="TreeGrafter"/>
</dbReference>
<proteinExistence type="inferred from homology"/>
<dbReference type="GO" id="GO:0005783">
    <property type="term" value="C:endoplasmic reticulum"/>
    <property type="evidence" value="ECO:0007669"/>
    <property type="project" value="TreeGrafter"/>
</dbReference>
<dbReference type="KEGG" id="goe:100907571"/>
<sequence>MESTPLLPEDENPFSEKAIRNGFVRKVYLLLSVQLLITFGVCAAFILIPQVHDYAVQNVALMWAAILCYIVLVIVLACCPGIQRSFPWNILMLFALTIALSYLIGSIAATFTLTSVLLALGICVLSCVGVTLFAMNTRYDFTSWYGYLFMISMILLLWGFLFLPFFGNIGLTQKIFAGIGAVVFLLYLAADTQAIMGRKSLKISTEDYVFAALTVYLDVINIFLFLLQLSGQQK</sequence>
<accession>A0AAJ6QS67</accession>
<feature type="transmembrane region" description="Helical" evidence="5">
    <location>
        <begin position="117"/>
        <end position="135"/>
    </location>
</feature>
<evidence type="ECO:0000256" key="2">
    <source>
        <dbReference type="ARBA" id="ARBA00022692"/>
    </source>
</evidence>
<name>A0AAJ6QS67_9ACAR</name>
<feature type="transmembrane region" description="Helical" evidence="5">
    <location>
        <begin position="175"/>
        <end position="196"/>
    </location>
</feature>
<comment type="subcellular location">
    <subcellularLocation>
        <location evidence="1">Membrane</location>
        <topology evidence="1">Multi-pass membrane protein</topology>
    </subcellularLocation>
</comment>
<dbReference type="CDD" id="cd10428">
    <property type="entry name" value="LFG_like"/>
    <property type="match status" value="1"/>
</dbReference>
<feature type="transmembrane region" description="Helical" evidence="5">
    <location>
        <begin position="147"/>
        <end position="169"/>
    </location>
</feature>
<dbReference type="Proteomes" id="UP000694867">
    <property type="component" value="Unplaced"/>
</dbReference>
<reference evidence="7" key="1">
    <citation type="submission" date="2025-08" db="UniProtKB">
        <authorList>
            <consortium name="RefSeq"/>
        </authorList>
    </citation>
    <scope>IDENTIFICATION</scope>
</reference>
<dbReference type="GO" id="GO:0016020">
    <property type="term" value="C:membrane"/>
    <property type="evidence" value="ECO:0007669"/>
    <property type="project" value="UniProtKB-SubCell"/>
</dbReference>
<dbReference type="RefSeq" id="XP_003744154.1">
    <property type="nucleotide sequence ID" value="XM_003744106.2"/>
</dbReference>
<keyword evidence="6" id="KW-1185">Reference proteome</keyword>
<keyword evidence="4 5" id="KW-0472">Membrane</keyword>
<feature type="transmembrane region" description="Helical" evidence="5">
    <location>
        <begin position="208"/>
        <end position="229"/>
    </location>
</feature>
<keyword evidence="3 5" id="KW-1133">Transmembrane helix</keyword>
<comment type="similarity">
    <text evidence="5">Belongs to the BI1 family.</text>
</comment>
<dbReference type="GeneID" id="100907571"/>
<evidence type="ECO:0000313" key="6">
    <source>
        <dbReference type="Proteomes" id="UP000694867"/>
    </source>
</evidence>
<dbReference type="PANTHER" id="PTHR23291:SF127">
    <property type="entry name" value="PROTEIN LIFEGUARD 1-LIKE"/>
    <property type="match status" value="1"/>
</dbReference>
<evidence type="ECO:0000313" key="7">
    <source>
        <dbReference type="RefSeq" id="XP_003744154.1"/>
    </source>
</evidence>
<dbReference type="Pfam" id="PF01027">
    <property type="entry name" value="Bax1-I"/>
    <property type="match status" value="1"/>
</dbReference>
<dbReference type="AlphaFoldDB" id="A0AAJ6QS67"/>
<gene>
    <name evidence="7" type="primary">LOC100907571</name>
</gene>
<dbReference type="GO" id="GO:0005794">
    <property type="term" value="C:Golgi apparatus"/>
    <property type="evidence" value="ECO:0007669"/>
    <property type="project" value="TreeGrafter"/>
</dbReference>
<feature type="transmembrane region" description="Helical" evidence="5">
    <location>
        <begin position="90"/>
        <end position="111"/>
    </location>
</feature>
<feature type="transmembrane region" description="Helical" evidence="5">
    <location>
        <begin position="60"/>
        <end position="78"/>
    </location>
</feature>
<evidence type="ECO:0000256" key="3">
    <source>
        <dbReference type="ARBA" id="ARBA00022989"/>
    </source>
</evidence>
<evidence type="ECO:0000256" key="4">
    <source>
        <dbReference type="ARBA" id="ARBA00023136"/>
    </source>
</evidence>
<protein>
    <submittedName>
        <fullName evidence="7">Protein lifeguard 2</fullName>
    </submittedName>
</protein>
<organism evidence="6 7">
    <name type="scientific">Galendromus occidentalis</name>
    <name type="common">western predatory mite</name>
    <dbReference type="NCBI Taxonomy" id="34638"/>
    <lineage>
        <taxon>Eukaryota</taxon>
        <taxon>Metazoa</taxon>
        <taxon>Ecdysozoa</taxon>
        <taxon>Arthropoda</taxon>
        <taxon>Chelicerata</taxon>
        <taxon>Arachnida</taxon>
        <taxon>Acari</taxon>
        <taxon>Parasitiformes</taxon>
        <taxon>Mesostigmata</taxon>
        <taxon>Gamasina</taxon>
        <taxon>Phytoseioidea</taxon>
        <taxon>Phytoseiidae</taxon>
        <taxon>Typhlodrominae</taxon>
        <taxon>Galendromus</taxon>
    </lineage>
</organism>
<evidence type="ECO:0000256" key="5">
    <source>
        <dbReference type="RuleBase" id="RU004379"/>
    </source>
</evidence>
<dbReference type="PANTHER" id="PTHR23291">
    <property type="entry name" value="BAX INHIBITOR-RELATED"/>
    <property type="match status" value="1"/>
</dbReference>
<evidence type="ECO:0000256" key="1">
    <source>
        <dbReference type="ARBA" id="ARBA00004141"/>
    </source>
</evidence>
<keyword evidence="2 5" id="KW-0812">Transmembrane</keyword>